<protein>
    <submittedName>
        <fullName evidence="2">Uncharacterized protein</fullName>
    </submittedName>
</protein>
<organism evidence="2">
    <name type="scientific">Solanum chilense</name>
    <name type="common">Tomato</name>
    <name type="synonym">Lycopersicon chilense</name>
    <dbReference type="NCBI Taxonomy" id="4083"/>
    <lineage>
        <taxon>Eukaryota</taxon>
        <taxon>Viridiplantae</taxon>
        <taxon>Streptophyta</taxon>
        <taxon>Embryophyta</taxon>
        <taxon>Tracheophyta</taxon>
        <taxon>Spermatophyta</taxon>
        <taxon>Magnoliopsida</taxon>
        <taxon>eudicotyledons</taxon>
        <taxon>Gunneridae</taxon>
        <taxon>Pentapetalae</taxon>
        <taxon>asterids</taxon>
        <taxon>lamiids</taxon>
        <taxon>Solanales</taxon>
        <taxon>Solanaceae</taxon>
        <taxon>Solanoideae</taxon>
        <taxon>Solaneae</taxon>
        <taxon>Solanum</taxon>
        <taxon>Solanum subgen. Lycopersicon</taxon>
    </lineage>
</organism>
<feature type="coiled-coil region" evidence="1">
    <location>
        <begin position="3"/>
        <end position="30"/>
    </location>
</feature>
<evidence type="ECO:0000313" key="2">
    <source>
        <dbReference type="EMBL" id="TMW84442.1"/>
    </source>
</evidence>
<dbReference type="AlphaFoldDB" id="A0A6N2APS9"/>
<evidence type="ECO:0000256" key="1">
    <source>
        <dbReference type="SAM" id="Coils"/>
    </source>
</evidence>
<keyword evidence="1" id="KW-0175">Coiled coil</keyword>
<sequence length="92" mass="11122">MEKRSFEEDLTAIRQEKTSLQQKREKANKESVKQRFLQQADSLKGETEQLRVKVKAKRHNFRETVEKNKEKYKEEIQKCDSEISLLSFQFER</sequence>
<dbReference type="PANTHER" id="PTHR46405:SF9">
    <property type="entry name" value="E3 UBIQUITIN-PROTEIN LIGASE RF298"/>
    <property type="match status" value="1"/>
</dbReference>
<gene>
    <name evidence="2" type="ORF">EJD97_025191</name>
</gene>
<proteinExistence type="predicted"/>
<dbReference type="InterPro" id="IPR046934">
    <property type="entry name" value="PIR2-like"/>
</dbReference>
<accession>A0A6N2APS9</accession>
<comment type="caution">
    <text evidence="2">The sequence shown here is derived from an EMBL/GenBank/DDBJ whole genome shotgun (WGS) entry which is preliminary data.</text>
</comment>
<name>A0A6N2APS9_SOLCI</name>
<reference evidence="2" key="1">
    <citation type="submission" date="2019-05" db="EMBL/GenBank/DDBJ databases">
        <title>The de novo reference genome and transcriptome assemblies of the wild tomato species Solanum chilense.</title>
        <authorList>
            <person name="Stam R."/>
            <person name="Nosenko T."/>
            <person name="Hoerger A.C."/>
            <person name="Stephan W."/>
            <person name="Seidel M.A."/>
            <person name="Kuhn J.M.M."/>
            <person name="Haberer G."/>
            <person name="Tellier A."/>
        </authorList>
    </citation>
    <scope>NUCLEOTIDE SEQUENCE</scope>
    <source>
        <tissue evidence="2">Mature leaves</tissue>
    </source>
</reference>
<dbReference type="EMBL" id="RXGB01009367">
    <property type="protein sequence ID" value="TMW84442.1"/>
    <property type="molecule type" value="Genomic_DNA"/>
</dbReference>
<dbReference type="PANTHER" id="PTHR46405">
    <property type="entry name" value="OS05G0141500 PROTEIN"/>
    <property type="match status" value="1"/>
</dbReference>